<comment type="similarity">
    <text evidence="2">Belongs to the RmuC family.</text>
</comment>
<evidence type="ECO:0000313" key="6">
    <source>
        <dbReference type="EMBL" id="PIR74135.1"/>
    </source>
</evidence>
<dbReference type="EMBL" id="PFCB01000029">
    <property type="protein sequence ID" value="PIR74135.1"/>
    <property type="molecule type" value="Genomic_DNA"/>
</dbReference>
<dbReference type="PANTHER" id="PTHR30563">
    <property type="entry name" value="DNA RECOMBINATION PROTEIN RMUC"/>
    <property type="match status" value="1"/>
</dbReference>
<organism evidence="6 7">
    <name type="scientific">Candidatus Magasanikbacteria bacterium CG10_big_fil_rev_8_21_14_0_10_47_10</name>
    <dbReference type="NCBI Taxonomy" id="1974652"/>
    <lineage>
        <taxon>Bacteria</taxon>
        <taxon>Candidatus Magasanikiibacteriota</taxon>
    </lineage>
</organism>
<evidence type="ECO:0000256" key="2">
    <source>
        <dbReference type="ARBA" id="ARBA00009840"/>
    </source>
</evidence>
<name>A0A2H0TPR1_9BACT</name>
<evidence type="ECO:0000256" key="1">
    <source>
        <dbReference type="ARBA" id="ARBA00003416"/>
    </source>
</evidence>
<evidence type="ECO:0000256" key="3">
    <source>
        <dbReference type="ARBA" id="ARBA00023054"/>
    </source>
</evidence>
<proteinExistence type="inferred from homology"/>
<reference evidence="7" key="1">
    <citation type="submission" date="2017-09" db="EMBL/GenBank/DDBJ databases">
        <title>Depth-based differentiation of microbial function through sediment-hosted aquifers and enrichment of novel symbionts in the deep terrestrial subsurface.</title>
        <authorList>
            <person name="Probst A.J."/>
            <person name="Ladd B."/>
            <person name="Jarett J.K."/>
            <person name="Geller-Mcgrath D.E."/>
            <person name="Sieber C.M.K."/>
            <person name="Emerson J.B."/>
            <person name="Anantharaman K."/>
            <person name="Thomas B.C."/>
            <person name="Malmstrom R."/>
            <person name="Stieglmeier M."/>
            <person name="Klingl A."/>
            <person name="Woyke T."/>
            <person name="Ryan C.M."/>
            <person name="Banfield J.F."/>
        </authorList>
    </citation>
    <scope>NUCLEOTIDE SEQUENCE [LARGE SCALE GENOMIC DNA]</scope>
</reference>
<gene>
    <name evidence="6" type="ORF">COU35_04185</name>
</gene>
<keyword evidence="3 5" id="KW-0175">Coiled coil</keyword>
<dbReference type="Pfam" id="PF02646">
    <property type="entry name" value="RmuC"/>
    <property type="match status" value="1"/>
</dbReference>
<comment type="function">
    <text evidence="1">Involved in DNA recombination.</text>
</comment>
<dbReference type="GO" id="GO:0006310">
    <property type="term" value="P:DNA recombination"/>
    <property type="evidence" value="ECO:0007669"/>
    <property type="project" value="UniProtKB-KW"/>
</dbReference>
<feature type="coiled-coil region" evidence="5">
    <location>
        <begin position="106"/>
        <end position="133"/>
    </location>
</feature>
<protein>
    <submittedName>
        <fullName evidence="6">DNA recombination protein RmuC</fullName>
    </submittedName>
</protein>
<accession>A0A2H0TPR1</accession>
<sequence length="369" mass="41620">MSSLLTVLLVAALVFLCILYKKIKALAKPGVGQNDSLFLLLQQQMQELNKTMDQKMSETHKSMHDTKDHLNRTIQEQFSNNTRLIQGITGQSNKMIADITEKLTSLDKTNQQVVNFSEQLANLERVLTSQKQRGNLGEAGLRLVLENILPPGAFALQHQFEDGDTVDALIFAKGGSIPVDAKFSFENYMRLAEEKDPTRREALEREFKNDLKKRIEETSKYIKPKEGTLDFAFMFIPAEAIYYDLLVNEVGAVKINTRSLIDYAFTEKKVIIVSPTTFAAYLQTVLQGLRALQIEEGAKAIRANVEKLGKHIAAYEEFMKKLGGSLGTTVNHYNTAYKELGKIEKDVVRITDGEKIIEPLSLDRPKMEE</sequence>
<dbReference type="AlphaFoldDB" id="A0A2H0TPR1"/>
<evidence type="ECO:0000256" key="4">
    <source>
        <dbReference type="ARBA" id="ARBA00023172"/>
    </source>
</evidence>
<evidence type="ECO:0000313" key="7">
    <source>
        <dbReference type="Proteomes" id="UP000230154"/>
    </source>
</evidence>
<evidence type="ECO:0000256" key="5">
    <source>
        <dbReference type="SAM" id="Coils"/>
    </source>
</evidence>
<comment type="caution">
    <text evidence="6">The sequence shown here is derived from an EMBL/GenBank/DDBJ whole genome shotgun (WGS) entry which is preliminary data.</text>
</comment>
<dbReference type="Proteomes" id="UP000230154">
    <property type="component" value="Unassembled WGS sequence"/>
</dbReference>
<keyword evidence="4" id="KW-0233">DNA recombination</keyword>
<dbReference type="PANTHER" id="PTHR30563:SF0">
    <property type="entry name" value="DNA RECOMBINATION PROTEIN RMUC"/>
    <property type="match status" value="1"/>
</dbReference>
<dbReference type="InterPro" id="IPR003798">
    <property type="entry name" value="DNA_recombination_RmuC"/>
</dbReference>